<proteinExistence type="predicted"/>
<dbReference type="RefSeq" id="XP_033652179.1">
    <property type="nucleotide sequence ID" value="XM_033797066.1"/>
</dbReference>
<feature type="compositionally biased region" description="Basic and acidic residues" evidence="1">
    <location>
        <begin position="52"/>
        <end position="70"/>
    </location>
</feature>
<dbReference type="GeneID" id="54550241"/>
<dbReference type="AlphaFoldDB" id="A0A6A6JDF9"/>
<feature type="region of interest" description="Disordered" evidence="1">
    <location>
        <begin position="50"/>
        <end position="85"/>
    </location>
</feature>
<accession>A0A6A6JDF9</accession>
<organism evidence="2 3">
    <name type="scientific">Westerdykella ornata</name>
    <dbReference type="NCBI Taxonomy" id="318751"/>
    <lineage>
        <taxon>Eukaryota</taxon>
        <taxon>Fungi</taxon>
        <taxon>Dikarya</taxon>
        <taxon>Ascomycota</taxon>
        <taxon>Pezizomycotina</taxon>
        <taxon>Dothideomycetes</taxon>
        <taxon>Pleosporomycetidae</taxon>
        <taxon>Pleosporales</taxon>
        <taxon>Sporormiaceae</taxon>
        <taxon>Westerdykella</taxon>
    </lineage>
</organism>
<evidence type="ECO:0000313" key="3">
    <source>
        <dbReference type="Proteomes" id="UP000800097"/>
    </source>
</evidence>
<protein>
    <submittedName>
        <fullName evidence="2">Uncharacterized protein</fullName>
    </submittedName>
</protein>
<evidence type="ECO:0000256" key="1">
    <source>
        <dbReference type="SAM" id="MobiDB-lite"/>
    </source>
</evidence>
<evidence type="ECO:0000313" key="2">
    <source>
        <dbReference type="EMBL" id="KAF2274640.1"/>
    </source>
</evidence>
<name>A0A6A6JDF9_WESOR</name>
<reference evidence="2" key="1">
    <citation type="journal article" date="2020" name="Stud. Mycol.">
        <title>101 Dothideomycetes genomes: a test case for predicting lifestyles and emergence of pathogens.</title>
        <authorList>
            <person name="Haridas S."/>
            <person name="Albert R."/>
            <person name="Binder M."/>
            <person name="Bloem J."/>
            <person name="Labutti K."/>
            <person name="Salamov A."/>
            <person name="Andreopoulos B."/>
            <person name="Baker S."/>
            <person name="Barry K."/>
            <person name="Bills G."/>
            <person name="Bluhm B."/>
            <person name="Cannon C."/>
            <person name="Castanera R."/>
            <person name="Culley D."/>
            <person name="Daum C."/>
            <person name="Ezra D."/>
            <person name="Gonzalez J."/>
            <person name="Henrissat B."/>
            <person name="Kuo A."/>
            <person name="Liang C."/>
            <person name="Lipzen A."/>
            <person name="Lutzoni F."/>
            <person name="Magnuson J."/>
            <person name="Mondo S."/>
            <person name="Nolan M."/>
            <person name="Ohm R."/>
            <person name="Pangilinan J."/>
            <person name="Park H.-J."/>
            <person name="Ramirez L."/>
            <person name="Alfaro M."/>
            <person name="Sun H."/>
            <person name="Tritt A."/>
            <person name="Yoshinaga Y."/>
            <person name="Zwiers L.-H."/>
            <person name="Turgeon B."/>
            <person name="Goodwin S."/>
            <person name="Spatafora J."/>
            <person name="Crous P."/>
            <person name="Grigoriev I."/>
        </authorList>
    </citation>
    <scope>NUCLEOTIDE SEQUENCE</scope>
    <source>
        <strain evidence="2">CBS 379.55</strain>
    </source>
</reference>
<dbReference type="EMBL" id="ML986501">
    <property type="protein sequence ID" value="KAF2274640.1"/>
    <property type="molecule type" value="Genomic_DNA"/>
</dbReference>
<gene>
    <name evidence="2" type="ORF">EI97DRAFT_421753</name>
</gene>
<dbReference type="Proteomes" id="UP000800097">
    <property type="component" value="Unassembled WGS sequence"/>
</dbReference>
<sequence>MPLILRASLASVVCPSAPFLAPRLLRRPAHLAAAHPFGITSWTCLQRSALTTKRDNRPRRDPKKSRDSKKGGKPPNETPWSEKRRLEDEQFRAQLAAIDEFMHACSIRDARTAMYMYPEVLDIPLLSREHTRRLAQALHAFVRIETKALEERVRKVRLLLPFLERFTADIRAGKWPPHPAAFVHILGLYKEGKCYEEGRKFWLWLVEQDDTYVDQAVYGAAIELLAYRGKDSLHTLEELYHDALKRFPGTFAEYHLSPEAVVPDRAQPTNIPGIPMALLQGILTVRILNRDWKNAYLALDTALRLYPTAVPQRFFEVFMNERPMSEAYTIFLLACRAGIVFKPSHLTSLISTKLRPAMRKVATLHERALLVRGSANAIYAYLEAGGTLEAFHVSTFLSTFHHLLPLQLGETYSPKEERIRNLIVGTAHKIITMLIQSGLPPSPQVFSALINLAAEFRVRELLDLALTDMTTSGADIREVERRVIIKAAGLFKDKELLEKYWAQVSARAESEGNLISRLDWIAFAKACRQAGCPDLFHKELDGLRHAIDSGTEENALKILNRKELPPKAQRDGPGDENKFAREFEEVERIMKNVAAVTMAGSPLDLKKTPFDMFLDVHREPIATEEDLRSVYDELTTDPHQPELPNRTANVSVSPTGIPLEELRFQNWVTIVELMADAEAEERSFQKQVDEAMRRGEPLDAVMRPLTFRRGKKEVEEIWGVAQGQEYQEGRMPSRLRLLKTVMRLRGPYVESPYQSVAFRKVELEEPQKAVKLDERVTETMKEEGATTLEPEKNVEQGVPARALFQPTPSLRFWLMMNAKG</sequence>
<dbReference type="OrthoDB" id="185373at2759"/>
<keyword evidence="3" id="KW-1185">Reference proteome</keyword>